<dbReference type="GO" id="GO:0009234">
    <property type="term" value="P:menaquinone biosynthetic process"/>
    <property type="evidence" value="ECO:0007669"/>
    <property type="project" value="UniProtKB-UniRule"/>
</dbReference>
<dbReference type="UniPathway" id="UPA00079"/>
<dbReference type="Pfam" id="PF02621">
    <property type="entry name" value="VitK2_biosynth"/>
    <property type="match status" value="1"/>
</dbReference>
<comment type="similarity">
    <text evidence="4">Belongs to the MqnA/MqnD family. MqnD subfamily.</text>
</comment>
<sequence length="297" mass="32814">MKCGQILKAYAPQPDEDLNDPKIRLAISTCPNDTFAFHALMNRLVDWRGLDFEIRLLDIQQLNDGLFAGSFDVAKASFHAAVLLADSMWVLPSGSALGFGVGPLLLSAQPNQTPVIKVDSVTLCPGTHTTATMLFRLFYGDANVEQELFSDIMPRLKNQTADFGVCIHEGRFTWEENGLSLVEDLGTRWENETDSPLPLGGILASKSLDRDTVTKVQAVIRESIEFSNANPDAALPTMRKNAAEFDDDVLMKHVELYVNDWTVDLGEVGRKALAVLSQEARKCGLATTKHELEIYDE</sequence>
<comment type="function">
    <text evidence="4">Catalyzes the conversion of cyclic dehypoxanthine futalosine (cyclic DHFL) into 1,4-dihydroxy-6-naphthoate, a step in the biosynthesis of menaquinone (MK, vitamin K2).</text>
</comment>
<dbReference type="STRING" id="980251.GCA_001642875_02862"/>
<evidence type="ECO:0000256" key="1">
    <source>
        <dbReference type="ARBA" id="ARBA00004863"/>
    </source>
</evidence>
<dbReference type="PANTHER" id="PTHR37167">
    <property type="entry name" value="1,4-DIHYDROXY-6-NAPHTOATE SYNTHASE"/>
    <property type="match status" value="1"/>
</dbReference>
<comment type="catalytic activity">
    <reaction evidence="4">
        <text>cyclic dehypoxanthinylfutalosinate = 1,4-dihydroxy-6-naphthoate + dihydroxyacetone</text>
        <dbReference type="Rhea" id="RHEA:33087"/>
        <dbReference type="ChEBI" id="CHEBI:16016"/>
        <dbReference type="ChEBI" id="CHEBI:64254"/>
        <dbReference type="ChEBI" id="CHEBI:64270"/>
        <dbReference type="EC" id="4.1.99.29"/>
    </reaction>
</comment>
<keyword evidence="6" id="KW-1185">Reference proteome</keyword>
<dbReference type="InterPro" id="IPR030869">
    <property type="entry name" value="MqnD"/>
</dbReference>
<evidence type="ECO:0000256" key="2">
    <source>
        <dbReference type="ARBA" id="ARBA00022428"/>
    </source>
</evidence>
<dbReference type="EC" id="4.1.99.29" evidence="4"/>
<dbReference type="InterPro" id="IPR003773">
    <property type="entry name" value="Menaquinone_biosynth"/>
</dbReference>
<gene>
    <name evidence="4 5" type="primary">mqnD</name>
    <name evidence="5" type="ORF">MFFC18_08380</name>
</gene>
<reference evidence="5 6" key="1">
    <citation type="submission" date="2019-08" db="EMBL/GenBank/DDBJ databases">
        <title>Deep-cultivation of Planctomycetes and their phenomic and genomic characterization uncovers novel biology.</title>
        <authorList>
            <person name="Wiegand S."/>
            <person name="Jogler M."/>
            <person name="Boedeker C."/>
            <person name="Pinto D."/>
            <person name="Vollmers J."/>
            <person name="Rivas-Marin E."/>
            <person name="Kohn T."/>
            <person name="Peeters S.H."/>
            <person name="Heuer A."/>
            <person name="Rast P."/>
            <person name="Oberbeckmann S."/>
            <person name="Bunk B."/>
            <person name="Jeske O."/>
            <person name="Meyerdierks A."/>
            <person name="Storesund J.E."/>
            <person name="Kallscheuer N."/>
            <person name="Luecker S."/>
            <person name="Lage O.M."/>
            <person name="Pohl T."/>
            <person name="Merkel B.J."/>
            <person name="Hornburger P."/>
            <person name="Mueller R.-W."/>
            <person name="Bruemmer F."/>
            <person name="Labrenz M."/>
            <person name="Spormann A.M."/>
            <person name="Op den Camp H."/>
            <person name="Overmann J."/>
            <person name="Amann R."/>
            <person name="Jetten M.S.M."/>
            <person name="Mascher T."/>
            <person name="Medema M.H."/>
            <person name="Devos D.P."/>
            <person name="Kaster A.-K."/>
            <person name="Ovreas L."/>
            <person name="Rohde M."/>
            <person name="Galperin M.Y."/>
            <person name="Jogler C."/>
        </authorList>
    </citation>
    <scope>NUCLEOTIDE SEQUENCE [LARGE SCALE GENOMIC DNA]</scope>
    <source>
        <strain evidence="5 6">FC18</strain>
    </source>
</reference>
<evidence type="ECO:0000256" key="4">
    <source>
        <dbReference type="HAMAP-Rule" id="MF_00996"/>
    </source>
</evidence>
<dbReference type="GO" id="GO:0016830">
    <property type="term" value="F:carbon-carbon lyase activity"/>
    <property type="evidence" value="ECO:0007669"/>
    <property type="project" value="UniProtKB-UniRule"/>
</dbReference>
<feature type="binding site" evidence="4">
    <location>
        <begin position="130"/>
        <end position="131"/>
    </location>
    <ligand>
        <name>substrate</name>
    </ligand>
</feature>
<dbReference type="CDD" id="cd13635">
    <property type="entry name" value="PBP2_Ttha1568_Mqnd"/>
    <property type="match status" value="1"/>
</dbReference>
<dbReference type="HAMAP" id="MF_00996">
    <property type="entry name" value="MqnD"/>
    <property type="match status" value="1"/>
</dbReference>
<dbReference type="AlphaFoldDB" id="A0A5B9P368"/>
<organism evidence="5 6">
    <name type="scientific">Mariniblastus fucicola</name>
    <dbReference type="NCBI Taxonomy" id="980251"/>
    <lineage>
        <taxon>Bacteria</taxon>
        <taxon>Pseudomonadati</taxon>
        <taxon>Planctomycetota</taxon>
        <taxon>Planctomycetia</taxon>
        <taxon>Pirellulales</taxon>
        <taxon>Pirellulaceae</taxon>
        <taxon>Mariniblastus</taxon>
    </lineage>
</organism>
<accession>A0A5B9P368</accession>
<evidence type="ECO:0000256" key="3">
    <source>
        <dbReference type="ARBA" id="ARBA00023239"/>
    </source>
</evidence>
<dbReference type="EMBL" id="CP042912">
    <property type="protein sequence ID" value="QEG20987.1"/>
    <property type="molecule type" value="Genomic_DNA"/>
</dbReference>
<keyword evidence="3 4" id="KW-0456">Lyase</keyword>
<proteinExistence type="inferred from homology"/>
<dbReference type="KEGG" id="mff:MFFC18_08380"/>
<feature type="active site" description="Proton acceptor" evidence="4">
    <location>
        <position position="168"/>
    </location>
</feature>
<keyword evidence="2 4" id="KW-0474">Menaquinone biosynthesis</keyword>
<dbReference type="PANTHER" id="PTHR37167:SF1">
    <property type="entry name" value="1,4-DIHYDROXY-6-NAPHTOATE SYNTHASE"/>
    <property type="match status" value="1"/>
</dbReference>
<dbReference type="SUPFAM" id="SSF53850">
    <property type="entry name" value="Periplasmic binding protein-like II"/>
    <property type="match status" value="1"/>
</dbReference>
<name>A0A5B9P368_9BACT</name>
<evidence type="ECO:0000313" key="5">
    <source>
        <dbReference type="EMBL" id="QEG20987.1"/>
    </source>
</evidence>
<comment type="caution">
    <text evidence="4">Lacks conserved residue(s) required for the propagation of feature annotation.</text>
</comment>
<dbReference type="Proteomes" id="UP000322214">
    <property type="component" value="Chromosome"/>
</dbReference>
<protein>
    <recommendedName>
        <fullName evidence="4">1,4-dihydroxy-6-naphtoate synthase</fullName>
        <ecNumber evidence="4">4.1.99.29</ecNumber>
    </recommendedName>
    <alternativeName>
        <fullName evidence="4">Menaquinone biosynthetic enzyme MqnD</fullName>
    </alternativeName>
</protein>
<comment type="pathway">
    <text evidence="1 4">Quinol/quinone metabolism; menaquinone biosynthesis.</text>
</comment>
<evidence type="ECO:0000313" key="6">
    <source>
        <dbReference type="Proteomes" id="UP000322214"/>
    </source>
</evidence>
<dbReference type="Gene3D" id="3.40.190.10">
    <property type="entry name" value="Periplasmic binding protein-like II"/>
    <property type="match status" value="2"/>
</dbReference>